<dbReference type="CDD" id="cd00592">
    <property type="entry name" value="HTH_MerR-like"/>
    <property type="match status" value="1"/>
</dbReference>
<accession>A0A133PGN3</accession>
<dbReference type="Proteomes" id="UP000070174">
    <property type="component" value="Unassembled WGS sequence"/>
</dbReference>
<dbReference type="PATRIC" id="fig|54005.3.peg.1771"/>
<dbReference type="RefSeq" id="WP_060800728.1">
    <property type="nucleotide sequence ID" value="NZ_KQ957105.1"/>
</dbReference>
<dbReference type="SMART" id="SM00422">
    <property type="entry name" value="HTH_MERR"/>
    <property type="match status" value="1"/>
</dbReference>
<dbReference type="InterPro" id="IPR000551">
    <property type="entry name" value="MerR-type_HTH_dom"/>
</dbReference>
<feature type="domain" description="HTH merR-type" evidence="4">
    <location>
        <begin position="1"/>
        <end position="68"/>
    </location>
</feature>
<evidence type="ECO:0000313" key="5">
    <source>
        <dbReference type="EMBL" id="KXA27737.1"/>
    </source>
</evidence>
<dbReference type="PANTHER" id="PTHR30204:SF94">
    <property type="entry name" value="HEAVY METAL-DEPENDENT TRANSCRIPTIONAL REGULATOR HI_0293-RELATED"/>
    <property type="match status" value="1"/>
</dbReference>
<evidence type="ECO:0000256" key="1">
    <source>
        <dbReference type="ARBA" id="ARBA00023015"/>
    </source>
</evidence>
<proteinExistence type="predicted"/>
<dbReference type="GO" id="GO:0003677">
    <property type="term" value="F:DNA binding"/>
    <property type="evidence" value="ECO:0007669"/>
    <property type="project" value="UniProtKB-KW"/>
</dbReference>
<keyword evidence="3" id="KW-0804">Transcription</keyword>
<keyword evidence="1" id="KW-0805">Transcription regulation</keyword>
<comment type="caution">
    <text evidence="5">The sequence shown here is derived from an EMBL/GenBank/DDBJ whole genome shotgun (WGS) entry which is preliminary data.</text>
</comment>
<dbReference type="PROSITE" id="PS50937">
    <property type="entry name" value="HTH_MERR_2"/>
    <property type="match status" value="1"/>
</dbReference>
<dbReference type="Pfam" id="PF13411">
    <property type="entry name" value="MerR_1"/>
    <property type="match status" value="1"/>
</dbReference>
<keyword evidence="2" id="KW-0238">DNA-binding</keyword>
<evidence type="ECO:0000313" key="6">
    <source>
        <dbReference type="Proteomes" id="UP000070174"/>
    </source>
</evidence>
<dbReference type="AlphaFoldDB" id="A0A133PGN3"/>
<evidence type="ECO:0000256" key="3">
    <source>
        <dbReference type="ARBA" id="ARBA00023163"/>
    </source>
</evidence>
<sequence length="283" mass="33928">MKRSEVEKITGLTRKAILYYEDKGLIRPHKEENNYRSYSEEDVDRLLQISIYRKLGLSLLEIKNILSTKEKELASILRDRQYRLELEESKKNLFEKLIKSQDFEEIAKDLEALEKEETIYERLARIFPGYFGHIFFMSYKPFLGDKLAEDQEPVFHELIKILDSLPEIDFTEEEKAYIEKLTSDFDLETLESLNQEKIQAVYNYEDWMEGNKDKVRAYEEFKESQDYKSSQVKKISDKLRAYMVENNYYDLVIPLIRKISPAYDDYYKKLLEANEKFLSERNK</sequence>
<dbReference type="InterPro" id="IPR009061">
    <property type="entry name" value="DNA-bd_dom_put_sf"/>
</dbReference>
<organism evidence="5">
    <name type="scientific">Peptoniphilus harei</name>
    <dbReference type="NCBI Taxonomy" id="54005"/>
    <lineage>
        <taxon>Bacteria</taxon>
        <taxon>Bacillati</taxon>
        <taxon>Bacillota</taxon>
        <taxon>Tissierellia</taxon>
        <taxon>Tissierellales</taxon>
        <taxon>Peptoniphilaceae</taxon>
        <taxon>Peptoniphilus</taxon>
    </lineage>
</organism>
<dbReference type="SUPFAM" id="SSF46955">
    <property type="entry name" value="Putative DNA-binding domain"/>
    <property type="match status" value="1"/>
</dbReference>
<name>A0A133PGN3_9FIRM</name>
<dbReference type="GO" id="GO:0003700">
    <property type="term" value="F:DNA-binding transcription factor activity"/>
    <property type="evidence" value="ECO:0007669"/>
    <property type="project" value="InterPro"/>
</dbReference>
<dbReference type="EMBL" id="LRQE01000050">
    <property type="protein sequence ID" value="KXA27737.1"/>
    <property type="molecule type" value="Genomic_DNA"/>
</dbReference>
<gene>
    <name evidence="5" type="ORF">HMPREF3229_01806</name>
</gene>
<dbReference type="PANTHER" id="PTHR30204">
    <property type="entry name" value="REDOX-CYCLING DRUG-SENSING TRANSCRIPTIONAL ACTIVATOR SOXR"/>
    <property type="match status" value="1"/>
</dbReference>
<evidence type="ECO:0000256" key="2">
    <source>
        <dbReference type="ARBA" id="ARBA00023125"/>
    </source>
</evidence>
<evidence type="ECO:0000259" key="4">
    <source>
        <dbReference type="PROSITE" id="PS50937"/>
    </source>
</evidence>
<reference evidence="5 6" key="1">
    <citation type="submission" date="2016-01" db="EMBL/GenBank/DDBJ databases">
        <authorList>
            <person name="Oliw E.H."/>
        </authorList>
    </citation>
    <scope>NUCLEOTIDE SEQUENCE [LARGE SCALE GENOMIC DNA]</scope>
    <source>
        <strain evidence="5 6">CMW7756A</strain>
    </source>
</reference>
<protein>
    <submittedName>
        <fullName evidence="5">Transcriptional regulator, MerR family</fullName>
    </submittedName>
</protein>
<dbReference type="InterPro" id="IPR047057">
    <property type="entry name" value="MerR_fam"/>
</dbReference>
<dbReference type="Gene3D" id="1.10.1660.10">
    <property type="match status" value="1"/>
</dbReference>